<evidence type="ECO:0000256" key="18">
    <source>
        <dbReference type="ARBA" id="ARBA00041901"/>
    </source>
</evidence>
<dbReference type="Pfam" id="PF00173">
    <property type="entry name" value="Cyt-b5"/>
    <property type="match status" value="1"/>
</dbReference>
<evidence type="ECO:0000256" key="2">
    <source>
        <dbReference type="ARBA" id="ARBA00004572"/>
    </source>
</evidence>
<evidence type="ECO:0000256" key="4">
    <source>
        <dbReference type="ARBA" id="ARBA00006105"/>
    </source>
</evidence>
<dbReference type="GO" id="GO:0005783">
    <property type="term" value="C:endoplasmic reticulum"/>
    <property type="evidence" value="ECO:0007669"/>
    <property type="project" value="TreeGrafter"/>
</dbReference>
<evidence type="ECO:0000256" key="15">
    <source>
        <dbReference type="ARBA" id="ARBA00037104"/>
    </source>
</evidence>
<dbReference type="InterPro" id="IPR001433">
    <property type="entry name" value="OxRdtase_FAD/NAD-bd"/>
</dbReference>
<keyword evidence="10" id="KW-1133">Transmembrane helix</keyword>
<reference evidence="25" key="1">
    <citation type="journal article" date="2023" name="Mol. Phylogenet. Evol.">
        <title>Genome-scale phylogeny and comparative genomics of the fungal order Sordariales.</title>
        <authorList>
            <person name="Hensen N."/>
            <person name="Bonometti L."/>
            <person name="Westerberg I."/>
            <person name="Brannstrom I.O."/>
            <person name="Guillou S."/>
            <person name="Cros-Aarteil S."/>
            <person name="Calhoun S."/>
            <person name="Haridas S."/>
            <person name="Kuo A."/>
            <person name="Mondo S."/>
            <person name="Pangilinan J."/>
            <person name="Riley R."/>
            <person name="LaButti K."/>
            <person name="Andreopoulos B."/>
            <person name="Lipzen A."/>
            <person name="Chen C."/>
            <person name="Yan M."/>
            <person name="Daum C."/>
            <person name="Ng V."/>
            <person name="Clum A."/>
            <person name="Steindorff A."/>
            <person name="Ohm R.A."/>
            <person name="Martin F."/>
            <person name="Silar P."/>
            <person name="Natvig D.O."/>
            <person name="Lalanne C."/>
            <person name="Gautier V."/>
            <person name="Ament-Velasquez S.L."/>
            <person name="Kruys A."/>
            <person name="Hutchinson M.I."/>
            <person name="Powell A.J."/>
            <person name="Barry K."/>
            <person name="Miller A.N."/>
            <person name="Grigoriev I.V."/>
            <person name="Debuchy R."/>
            <person name="Gladieux P."/>
            <person name="Hiltunen Thoren M."/>
            <person name="Johannesson H."/>
        </authorList>
    </citation>
    <scope>NUCLEOTIDE SEQUENCE</scope>
    <source>
        <strain evidence="25">PSN293</strain>
    </source>
</reference>
<feature type="binding site" evidence="21">
    <location>
        <position position="305"/>
    </location>
    <ligand>
        <name>FAD</name>
        <dbReference type="ChEBI" id="CHEBI:57692"/>
    </ligand>
</feature>
<dbReference type="FunFam" id="3.40.50.80:FF:000019">
    <property type="entry name" value="NADH-cytochrome b5 reductase"/>
    <property type="match status" value="1"/>
</dbReference>
<dbReference type="Proteomes" id="UP001301769">
    <property type="component" value="Unassembled WGS sequence"/>
</dbReference>
<feature type="region of interest" description="Disordered" evidence="22">
    <location>
        <begin position="215"/>
        <end position="241"/>
    </location>
</feature>
<organism evidence="25 26">
    <name type="scientific">Rhypophila decipiens</name>
    <dbReference type="NCBI Taxonomy" id="261697"/>
    <lineage>
        <taxon>Eukaryota</taxon>
        <taxon>Fungi</taxon>
        <taxon>Dikarya</taxon>
        <taxon>Ascomycota</taxon>
        <taxon>Pezizomycotina</taxon>
        <taxon>Sordariomycetes</taxon>
        <taxon>Sordariomycetidae</taxon>
        <taxon>Sordariales</taxon>
        <taxon>Naviculisporaceae</taxon>
        <taxon>Rhypophila</taxon>
    </lineage>
</organism>
<evidence type="ECO:0000313" key="26">
    <source>
        <dbReference type="Proteomes" id="UP001301769"/>
    </source>
</evidence>
<dbReference type="InterPro" id="IPR036400">
    <property type="entry name" value="Cyt_B5-like_heme/steroid_sf"/>
</dbReference>
<keyword evidence="13" id="KW-0496">Mitochondrion</keyword>
<dbReference type="InterPro" id="IPR001199">
    <property type="entry name" value="Cyt_B5-like_heme/steroid-bd"/>
</dbReference>
<dbReference type="PRINTS" id="PR00363">
    <property type="entry name" value="CYTOCHROMEB5"/>
</dbReference>
<accession>A0AAN6XXR1</accession>
<keyword evidence="14" id="KW-0472">Membrane</keyword>
<evidence type="ECO:0000256" key="11">
    <source>
        <dbReference type="ARBA" id="ARBA00023002"/>
    </source>
</evidence>
<dbReference type="InterPro" id="IPR039261">
    <property type="entry name" value="FNR_nucleotide-bd"/>
</dbReference>
<evidence type="ECO:0000259" key="23">
    <source>
        <dbReference type="PROSITE" id="PS50255"/>
    </source>
</evidence>
<evidence type="ECO:0000256" key="17">
    <source>
        <dbReference type="ARBA" id="ARBA00039438"/>
    </source>
</evidence>
<dbReference type="InterPro" id="IPR001834">
    <property type="entry name" value="CBR-like"/>
</dbReference>
<dbReference type="SUPFAM" id="SSF52343">
    <property type="entry name" value="Ferredoxin reductase-like, C-terminal NADP-linked domain"/>
    <property type="match status" value="1"/>
</dbReference>
<keyword evidence="7" id="KW-0812">Transmembrane</keyword>
<dbReference type="InterPro" id="IPR001709">
    <property type="entry name" value="Flavoprot_Pyr_Nucl_cyt_Rdtase"/>
</dbReference>
<evidence type="ECO:0000256" key="7">
    <source>
        <dbReference type="ARBA" id="ARBA00022692"/>
    </source>
</evidence>
<evidence type="ECO:0000256" key="6">
    <source>
        <dbReference type="ARBA" id="ARBA00022630"/>
    </source>
</evidence>
<dbReference type="Pfam" id="PF00175">
    <property type="entry name" value="NAD_binding_1"/>
    <property type="match status" value="1"/>
</dbReference>
<dbReference type="InterPro" id="IPR008333">
    <property type="entry name" value="Cbr1-like_FAD-bd_dom"/>
</dbReference>
<dbReference type="PRINTS" id="PR00406">
    <property type="entry name" value="CYTB5RDTASE"/>
</dbReference>
<feature type="binding site" evidence="21">
    <location>
        <position position="322"/>
    </location>
    <ligand>
        <name>FAD</name>
        <dbReference type="ChEBI" id="CHEBI:57692"/>
    </ligand>
</feature>
<dbReference type="PANTHER" id="PTHR19370">
    <property type="entry name" value="NADH-CYTOCHROME B5 REDUCTASE"/>
    <property type="match status" value="1"/>
</dbReference>
<feature type="binding site" evidence="21">
    <location>
        <position position="372"/>
    </location>
    <ligand>
        <name>FAD</name>
        <dbReference type="ChEBI" id="CHEBI:57692"/>
    </ligand>
</feature>
<evidence type="ECO:0000256" key="19">
    <source>
        <dbReference type="ARBA" id="ARBA00047682"/>
    </source>
</evidence>
<dbReference type="SMART" id="SM01117">
    <property type="entry name" value="Cyt-b5"/>
    <property type="match status" value="1"/>
</dbReference>
<dbReference type="PROSITE" id="PS50255">
    <property type="entry name" value="CYTOCHROME_B5_2"/>
    <property type="match status" value="1"/>
</dbReference>
<keyword evidence="9 21" id="KW-0274">FAD</keyword>
<comment type="subunit">
    <text evidence="16">Monomer. Component of the 2-(3-amino-3-carboxypropyl)histidine synthase complex composed of DPH1, DPH2, DPH3 and a NADH-dependent reductase, predominantly CBR1.</text>
</comment>
<dbReference type="AlphaFoldDB" id="A0AAN6XXR1"/>
<name>A0AAN6XXR1_9PEZI</name>
<comment type="subcellular location">
    <subcellularLocation>
        <location evidence="2">Mitochondrion outer membrane</location>
        <topology evidence="2">Single-pass membrane protein</topology>
    </subcellularLocation>
</comment>
<proteinExistence type="inferred from homology"/>
<dbReference type="GO" id="GO:0005741">
    <property type="term" value="C:mitochondrial outer membrane"/>
    <property type="evidence" value="ECO:0007669"/>
    <property type="project" value="UniProtKB-SubCell"/>
</dbReference>
<dbReference type="Pfam" id="PF00970">
    <property type="entry name" value="FAD_binding_6"/>
    <property type="match status" value="1"/>
</dbReference>
<comment type="catalytic activity">
    <reaction evidence="19">
        <text>2 Fe(III)-[cytochrome b5] + NADH = 2 Fe(II)-[cytochrome b5] + NAD(+) + H(+)</text>
        <dbReference type="Rhea" id="RHEA:46680"/>
        <dbReference type="Rhea" id="RHEA-COMP:10438"/>
        <dbReference type="Rhea" id="RHEA-COMP:10439"/>
        <dbReference type="ChEBI" id="CHEBI:15378"/>
        <dbReference type="ChEBI" id="CHEBI:29033"/>
        <dbReference type="ChEBI" id="CHEBI:29034"/>
        <dbReference type="ChEBI" id="CHEBI:57540"/>
        <dbReference type="ChEBI" id="CHEBI:57945"/>
        <dbReference type="EC" id="1.6.2.2"/>
    </reaction>
</comment>
<evidence type="ECO:0000256" key="13">
    <source>
        <dbReference type="ARBA" id="ARBA00023128"/>
    </source>
</evidence>
<evidence type="ECO:0000256" key="16">
    <source>
        <dbReference type="ARBA" id="ARBA00038836"/>
    </source>
</evidence>
<comment type="pathway">
    <text evidence="3">Protein modification; peptidyl-diphthamide biosynthesis.</text>
</comment>
<evidence type="ECO:0000259" key="24">
    <source>
        <dbReference type="PROSITE" id="PS51384"/>
    </source>
</evidence>
<dbReference type="FunFam" id="2.40.30.10:FF:000032">
    <property type="entry name" value="NADH-cytochrome b5 reductase"/>
    <property type="match status" value="1"/>
</dbReference>
<dbReference type="Gene3D" id="3.40.50.80">
    <property type="entry name" value="Nucleotide-binding domain of ferredoxin-NADP reductase (FNR) module"/>
    <property type="match status" value="1"/>
</dbReference>
<keyword evidence="6 21" id="KW-0285">Flavoprotein</keyword>
<dbReference type="EC" id="1.6.2.2" evidence="5"/>
<dbReference type="EMBL" id="MU858237">
    <property type="protein sequence ID" value="KAK4208588.1"/>
    <property type="molecule type" value="Genomic_DNA"/>
</dbReference>
<evidence type="ECO:0000256" key="12">
    <source>
        <dbReference type="ARBA" id="ARBA00023027"/>
    </source>
</evidence>
<evidence type="ECO:0000256" key="8">
    <source>
        <dbReference type="ARBA" id="ARBA00022787"/>
    </source>
</evidence>
<dbReference type="SUPFAM" id="SSF55856">
    <property type="entry name" value="Cytochrome b5-like heme/steroid binding domain"/>
    <property type="match status" value="1"/>
</dbReference>
<evidence type="ECO:0000256" key="3">
    <source>
        <dbReference type="ARBA" id="ARBA00005156"/>
    </source>
</evidence>
<comment type="cofactor">
    <cofactor evidence="1 21">
        <name>FAD</name>
        <dbReference type="ChEBI" id="CHEBI:57692"/>
    </cofactor>
</comment>
<feature type="binding site" evidence="21">
    <location>
        <position position="329"/>
    </location>
    <ligand>
        <name>FAD</name>
        <dbReference type="ChEBI" id="CHEBI:57692"/>
    </ligand>
</feature>
<dbReference type="CDD" id="cd06183">
    <property type="entry name" value="cyt_b5_reduct_like"/>
    <property type="match status" value="1"/>
</dbReference>
<feature type="binding site" evidence="21">
    <location>
        <position position="320"/>
    </location>
    <ligand>
        <name>FAD</name>
        <dbReference type="ChEBI" id="CHEBI:57692"/>
    </ligand>
</feature>
<dbReference type="InterPro" id="IPR017927">
    <property type="entry name" value="FAD-bd_FR_type"/>
</dbReference>
<dbReference type="PANTHER" id="PTHR19370:SF178">
    <property type="entry name" value="CYTOCHROME-B5 REDUCTASE"/>
    <property type="match status" value="1"/>
</dbReference>
<evidence type="ECO:0000256" key="21">
    <source>
        <dbReference type="PIRSR" id="PIRSR601834-1"/>
    </source>
</evidence>
<dbReference type="PROSITE" id="PS51384">
    <property type="entry name" value="FAD_FR"/>
    <property type="match status" value="1"/>
</dbReference>
<comment type="catalytic activity">
    <reaction evidence="20">
        <text>2 Fe(3+)-[Dph3] + NADH = 2 Fe(2+)-[Dph3] + NAD(+) + H(+)</text>
        <dbReference type="Rhea" id="RHEA:71231"/>
        <dbReference type="Rhea" id="RHEA-COMP:18002"/>
        <dbReference type="Rhea" id="RHEA-COMP:18003"/>
        <dbReference type="ChEBI" id="CHEBI:15378"/>
        <dbReference type="ChEBI" id="CHEBI:29033"/>
        <dbReference type="ChEBI" id="CHEBI:29034"/>
        <dbReference type="ChEBI" id="CHEBI:57540"/>
        <dbReference type="ChEBI" id="CHEBI:57945"/>
        <dbReference type="ChEBI" id="CHEBI:83228"/>
    </reaction>
    <physiologicalReaction direction="left-to-right" evidence="20">
        <dbReference type="Rhea" id="RHEA:71232"/>
    </physiologicalReaction>
</comment>
<evidence type="ECO:0000313" key="25">
    <source>
        <dbReference type="EMBL" id="KAK4208588.1"/>
    </source>
</evidence>
<sequence length="502" mass="54744">MESKTFTKADVLKHSKPDDLWIILHNKVYDATPYQEDHPGGALILRDVAGRDATTEFEDVGHSLEANDELKHLFLGDLAEDDHAEAVQVYRPEFQVVAQQAAIIVPRKKSQQQQKKSAVRKVLPTALALGLTTGVAVHVKGIDWILKTLGRIRSLPANAILPSSQQLQTASGPGNAFWWGIGIATVAEVSLSVVLSLWAWSKFDVQEEFTHLSPHRGARPDLAIPPRVKPSTTTPAKSTITSTASIEPQKWRSFKLVRKILVSPNVYRLVFALPSPSSVLGLPIGQHIALRITDPSTGKPISRSYTPISNNSDLGRVELLVKVYDKGIMTQHLHKMTIGESIEIRGPKGAMQYAPNSYAKRIGMVAGGTGITPMYQVIRAIMEDESDKTKVDLIYANNTVDDILLREELDGFASMCPDRFRVRYVLSHPPGPAADGTATWQGGVGFVTKEMMQAWLPAPAADTKVLLCGPPPMVGAMSRGLVELGFQAPGSVSKAGDQVFLF</sequence>
<evidence type="ECO:0000256" key="20">
    <source>
        <dbReference type="ARBA" id="ARBA00049138"/>
    </source>
</evidence>
<keyword evidence="12" id="KW-0520">NAD</keyword>
<keyword evidence="11" id="KW-0560">Oxidoreductase</keyword>
<evidence type="ECO:0000256" key="1">
    <source>
        <dbReference type="ARBA" id="ARBA00001974"/>
    </source>
</evidence>
<keyword evidence="26" id="KW-1185">Reference proteome</keyword>
<dbReference type="Gene3D" id="3.10.120.10">
    <property type="entry name" value="Cytochrome b5-like heme/steroid binding domain"/>
    <property type="match status" value="1"/>
</dbReference>
<evidence type="ECO:0000256" key="9">
    <source>
        <dbReference type="ARBA" id="ARBA00022827"/>
    </source>
</evidence>
<protein>
    <recommendedName>
        <fullName evidence="17">NADH-cytochrome b5 reductase 1</fullName>
        <ecNumber evidence="5">1.6.2.2</ecNumber>
    </recommendedName>
    <alternativeName>
        <fullName evidence="18">Microsomal cytochrome b reductase</fullName>
    </alternativeName>
</protein>
<keyword evidence="8" id="KW-1000">Mitochondrion outer membrane</keyword>
<comment type="function">
    <text evidence="15">NADH-dependent reductase for DPH3 and cytochrome b5. Required for the first step of diphthamide biosynthesis, a post-translational modification of histidine which occurs in elongation factor 2. DPH1 and DPH2 transfer a 3-amino-3-carboxypropyl (ACP) group from S-adenosyl-L-methionine (SAM) to a histidine residue, the reaction is assisted by a reduction system comprising DPH3 and a NADH-dependent reductase, predominantly CBR1. By reducing DPH3, also involved in the formation of the tRNA wobble base modification mcm5s 2U (5-methoxycarbonylmethyl-2-thiouridine), mediated by the elongator complex. The cytochrome b5/NADH cytochrome b5 reductase electron transfer system supports the catalytic activity of several sterol biosynthetic enzymes.</text>
</comment>
<feature type="domain" description="Cytochrome b5 heme-binding" evidence="23">
    <location>
        <begin position="3"/>
        <end position="79"/>
    </location>
</feature>
<comment type="caution">
    <text evidence="25">The sequence shown here is derived from an EMBL/GenBank/DDBJ whole genome shotgun (WGS) entry which is preliminary data.</text>
</comment>
<feature type="domain" description="FAD-binding FR-type" evidence="24">
    <location>
        <begin position="249"/>
        <end position="354"/>
    </location>
</feature>
<gene>
    <name evidence="25" type="ORF">QBC37DRAFT_325438</name>
</gene>
<evidence type="ECO:0000256" key="5">
    <source>
        <dbReference type="ARBA" id="ARBA00012011"/>
    </source>
</evidence>
<comment type="similarity">
    <text evidence="4">Belongs to the flavoprotein pyridine nucleotide cytochrome reductase family.</text>
</comment>
<dbReference type="SUPFAM" id="SSF63380">
    <property type="entry name" value="Riboflavin synthase domain-like"/>
    <property type="match status" value="1"/>
</dbReference>
<reference evidence="25" key="2">
    <citation type="submission" date="2023-05" db="EMBL/GenBank/DDBJ databases">
        <authorList>
            <consortium name="Lawrence Berkeley National Laboratory"/>
            <person name="Steindorff A."/>
            <person name="Hensen N."/>
            <person name="Bonometti L."/>
            <person name="Westerberg I."/>
            <person name="Brannstrom I.O."/>
            <person name="Guillou S."/>
            <person name="Cros-Aarteil S."/>
            <person name="Calhoun S."/>
            <person name="Haridas S."/>
            <person name="Kuo A."/>
            <person name="Mondo S."/>
            <person name="Pangilinan J."/>
            <person name="Riley R."/>
            <person name="Labutti K."/>
            <person name="Andreopoulos B."/>
            <person name="Lipzen A."/>
            <person name="Chen C."/>
            <person name="Yanf M."/>
            <person name="Daum C."/>
            <person name="Ng V."/>
            <person name="Clum A."/>
            <person name="Ohm R."/>
            <person name="Martin F."/>
            <person name="Silar P."/>
            <person name="Natvig D."/>
            <person name="Lalanne C."/>
            <person name="Gautier V."/>
            <person name="Ament-Velasquez S.L."/>
            <person name="Kruys A."/>
            <person name="Hutchinson M.I."/>
            <person name="Powell A.J."/>
            <person name="Barry K."/>
            <person name="Miller A.N."/>
            <person name="Grigoriev I.V."/>
            <person name="Debuchy R."/>
            <person name="Gladieux P."/>
            <person name="Thoren M.H."/>
            <person name="Johannesson H."/>
        </authorList>
    </citation>
    <scope>NUCLEOTIDE SEQUENCE</scope>
    <source>
        <strain evidence="25">PSN293</strain>
    </source>
</reference>
<feature type="compositionally biased region" description="Low complexity" evidence="22">
    <location>
        <begin position="229"/>
        <end position="241"/>
    </location>
</feature>
<dbReference type="InterPro" id="IPR017938">
    <property type="entry name" value="Riboflavin_synthase-like_b-brl"/>
</dbReference>
<evidence type="ECO:0000256" key="10">
    <source>
        <dbReference type="ARBA" id="ARBA00022989"/>
    </source>
</evidence>
<dbReference type="PRINTS" id="PR00371">
    <property type="entry name" value="FPNCR"/>
</dbReference>
<dbReference type="Gene3D" id="2.40.30.10">
    <property type="entry name" value="Translation factors"/>
    <property type="match status" value="1"/>
</dbReference>
<evidence type="ECO:0000256" key="14">
    <source>
        <dbReference type="ARBA" id="ARBA00023136"/>
    </source>
</evidence>
<dbReference type="GO" id="GO:0090524">
    <property type="term" value="F:cytochrome-b5 reductase activity, acting on NADH"/>
    <property type="evidence" value="ECO:0007669"/>
    <property type="project" value="UniProtKB-EC"/>
</dbReference>
<evidence type="ECO:0000256" key="22">
    <source>
        <dbReference type="SAM" id="MobiDB-lite"/>
    </source>
</evidence>
<feature type="binding site" evidence="21">
    <location>
        <position position="303"/>
    </location>
    <ligand>
        <name>FAD</name>
        <dbReference type="ChEBI" id="CHEBI:57692"/>
    </ligand>
</feature>